<dbReference type="Proteomes" id="UP000285610">
    <property type="component" value="Unassembled WGS sequence"/>
</dbReference>
<dbReference type="EMBL" id="JAQMLA010000217">
    <property type="protein sequence ID" value="MDB8689071.1"/>
    <property type="molecule type" value="Genomic_DNA"/>
</dbReference>
<dbReference type="EMBL" id="QRQE01000005">
    <property type="protein sequence ID" value="RHM80405.1"/>
    <property type="molecule type" value="Genomic_DNA"/>
</dbReference>
<name>A0A415SCE2_MEDGN</name>
<dbReference type="AlphaFoldDB" id="A0A415SCE2"/>
<accession>A0A415SCE2</accession>
<evidence type="ECO:0000313" key="1">
    <source>
        <dbReference type="EMBL" id="MDB8689071.1"/>
    </source>
</evidence>
<organism evidence="2 3">
    <name type="scientific">Mediterraneibacter gnavus</name>
    <name type="common">Ruminococcus gnavus</name>
    <dbReference type="NCBI Taxonomy" id="33038"/>
    <lineage>
        <taxon>Bacteria</taxon>
        <taxon>Bacillati</taxon>
        <taxon>Bacillota</taxon>
        <taxon>Clostridia</taxon>
        <taxon>Lachnospirales</taxon>
        <taxon>Lachnospiraceae</taxon>
        <taxon>Mediterraneibacter</taxon>
    </lineage>
</organism>
<gene>
    <name evidence="2" type="ORF">DWZ50_02805</name>
    <name evidence="1" type="ORF">PNW85_21020</name>
</gene>
<proteinExistence type="predicted"/>
<reference evidence="1" key="2">
    <citation type="submission" date="2023-01" db="EMBL/GenBank/DDBJ databases">
        <title>Human gut microbiome strain richness.</title>
        <authorList>
            <person name="Chen-Liaw A."/>
        </authorList>
    </citation>
    <scope>NUCLEOTIDE SEQUENCE</scope>
    <source>
        <strain evidence="1">RTP21484st1_H11_RTP21484_190118</strain>
    </source>
</reference>
<evidence type="ECO:0000313" key="3">
    <source>
        <dbReference type="Proteomes" id="UP000285610"/>
    </source>
</evidence>
<dbReference type="Proteomes" id="UP001212160">
    <property type="component" value="Unassembled WGS sequence"/>
</dbReference>
<comment type="caution">
    <text evidence="2">The sequence shown here is derived from an EMBL/GenBank/DDBJ whole genome shotgun (WGS) entry which is preliminary data.</text>
</comment>
<dbReference type="RefSeq" id="WP_118444213.1">
    <property type="nucleotide sequence ID" value="NZ_DAWDAL010000047.1"/>
</dbReference>
<protein>
    <submittedName>
        <fullName evidence="2">Uncharacterized protein</fullName>
    </submittedName>
</protein>
<reference evidence="2 3" key="1">
    <citation type="submission" date="2018-08" db="EMBL/GenBank/DDBJ databases">
        <title>A genome reference for cultivated species of the human gut microbiota.</title>
        <authorList>
            <person name="Zou Y."/>
            <person name="Xue W."/>
            <person name="Luo G."/>
        </authorList>
    </citation>
    <scope>NUCLEOTIDE SEQUENCE [LARGE SCALE GENOMIC DNA]</scope>
    <source>
        <strain evidence="2 3">AF33-12</strain>
    </source>
</reference>
<evidence type="ECO:0000313" key="2">
    <source>
        <dbReference type="EMBL" id="RHM80405.1"/>
    </source>
</evidence>
<sequence>MGLSRYEQEVIINFNAEDGEASLYTANPVWIRKMDKILQQNPEQFRLGRVERVKGTIVSKEYFFPKRFVTIRSRDIKRELTEEQRKEIAERLKKSS</sequence>